<protein>
    <submittedName>
        <fullName evidence="1">DUF2922 domain-containing protein</fullName>
    </submittedName>
</protein>
<dbReference type="EMBL" id="JBHRSA010000029">
    <property type="protein sequence ID" value="MFC3039975.1"/>
    <property type="molecule type" value="Genomic_DNA"/>
</dbReference>
<evidence type="ECO:0000313" key="1">
    <source>
        <dbReference type="EMBL" id="MFC3039975.1"/>
    </source>
</evidence>
<dbReference type="InterPro" id="IPR021321">
    <property type="entry name" value="DUF2922"/>
</dbReference>
<organism evidence="1 3">
    <name type="scientific">Virgibacillus xinjiangensis</name>
    <dbReference type="NCBI Taxonomy" id="393090"/>
    <lineage>
        <taxon>Bacteria</taxon>
        <taxon>Bacillati</taxon>
        <taxon>Bacillota</taxon>
        <taxon>Bacilli</taxon>
        <taxon>Bacillales</taxon>
        <taxon>Bacillaceae</taxon>
        <taxon>Virgibacillus</taxon>
    </lineage>
</organism>
<name>A0ABV7CUM7_9BACI</name>
<accession>A0ABV7CUM7</accession>
<keyword evidence="3" id="KW-1185">Reference proteome</keyword>
<comment type="caution">
    <text evidence="1">The sequence shown here is derived from an EMBL/GenBank/DDBJ whole genome shotgun (WGS) entry which is preliminary data.</text>
</comment>
<gene>
    <name evidence="1" type="ORF">ACFOGI_06890</name>
    <name evidence="2" type="ORF">ACFOGI_14480</name>
</gene>
<evidence type="ECO:0000313" key="2">
    <source>
        <dbReference type="EMBL" id="MFC3041452.1"/>
    </source>
</evidence>
<sequence length="73" mass="7933">MKKLELKFKNAMGKIVTYSLDTPVEPADPAAINAAMDEIITQNAFISSGGDLVEKHSARIVERNTSDIDLGLE</sequence>
<dbReference type="Pfam" id="PF11148">
    <property type="entry name" value="DUF2922"/>
    <property type="match status" value="1"/>
</dbReference>
<reference evidence="3" key="2">
    <citation type="journal article" date="2019" name="Int. J. Syst. Evol. Microbiol.">
        <title>The Global Catalogue of Microorganisms (GCM) 10K type strain sequencing project: providing services to taxonomists for standard genome sequencing and annotation.</title>
        <authorList>
            <consortium name="The Broad Institute Genomics Platform"/>
            <consortium name="The Broad Institute Genome Sequencing Center for Infectious Disease"/>
            <person name="Wu L."/>
            <person name="Ma J."/>
        </authorList>
    </citation>
    <scope>NUCLEOTIDE SEQUENCE [LARGE SCALE GENOMIC DNA]</scope>
    <source>
        <strain evidence="3">KCTC 13128</strain>
    </source>
</reference>
<dbReference type="Proteomes" id="UP001595279">
    <property type="component" value="Unassembled WGS sequence"/>
</dbReference>
<reference evidence="1" key="3">
    <citation type="submission" date="2024-09" db="EMBL/GenBank/DDBJ databases">
        <authorList>
            <person name="Sun Q."/>
            <person name="Mori K."/>
        </authorList>
    </citation>
    <scope>NUCLEOTIDE SEQUENCE</scope>
    <source>
        <strain evidence="1">KCTC 13128</strain>
    </source>
</reference>
<dbReference type="RefSeq" id="WP_390270475.1">
    <property type="nucleotide sequence ID" value="NZ_JBHRSA010000029.1"/>
</dbReference>
<proteinExistence type="predicted"/>
<dbReference type="EMBL" id="JBHRSA010000052">
    <property type="protein sequence ID" value="MFC3041452.1"/>
    <property type="molecule type" value="Genomic_DNA"/>
</dbReference>
<reference evidence="1" key="1">
    <citation type="journal article" date="2014" name="Int. J. Syst. Evol. Microbiol.">
        <title>Complete genome of a new Firmicutes species belonging to the dominant human colonic microbiota ('Ruminococcus bicirculans') reveals two chromosomes and a selective capacity to utilize plant glucans.</title>
        <authorList>
            <consortium name="NISC Comparative Sequencing Program"/>
            <person name="Wegmann U."/>
            <person name="Louis P."/>
            <person name="Goesmann A."/>
            <person name="Henrissat B."/>
            <person name="Duncan S.H."/>
            <person name="Flint H.J."/>
        </authorList>
    </citation>
    <scope>NUCLEOTIDE SEQUENCE</scope>
    <source>
        <strain evidence="1">KCTC 13128</strain>
    </source>
</reference>
<evidence type="ECO:0000313" key="3">
    <source>
        <dbReference type="Proteomes" id="UP001595279"/>
    </source>
</evidence>